<dbReference type="EMBL" id="LJOW01000557">
    <property type="protein sequence ID" value="OBQ33672.1"/>
    <property type="molecule type" value="Genomic_DNA"/>
</dbReference>
<gene>
    <name evidence="3" type="ORF">AN484_27080</name>
</gene>
<feature type="domain" description="Transposase InsH N-terminal" evidence="2">
    <location>
        <begin position="4"/>
        <end position="98"/>
    </location>
</feature>
<dbReference type="InterPro" id="IPR008490">
    <property type="entry name" value="Transposase_InsH_N"/>
</dbReference>
<organism evidence="3 4">
    <name type="scientific">Aphanizomenon flos-aquae WA102</name>
    <dbReference type="NCBI Taxonomy" id="1710896"/>
    <lineage>
        <taxon>Bacteria</taxon>
        <taxon>Bacillati</taxon>
        <taxon>Cyanobacteriota</taxon>
        <taxon>Cyanophyceae</taxon>
        <taxon>Nostocales</taxon>
        <taxon>Aphanizomenonaceae</taxon>
        <taxon>Aphanizomenon</taxon>
    </lineage>
</organism>
<dbReference type="InterPro" id="IPR047710">
    <property type="entry name" value="Transpos_IS5-like"/>
</dbReference>
<feature type="non-terminal residue" evidence="3">
    <location>
        <position position="277"/>
    </location>
</feature>
<dbReference type="AlphaFoldDB" id="A0A1B7W982"/>
<proteinExistence type="predicted"/>
<feature type="coiled-coil region" evidence="1">
    <location>
        <begin position="218"/>
        <end position="263"/>
    </location>
</feature>
<dbReference type="PANTHER" id="PTHR33803">
    <property type="entry name" value="IS1478 TRANSPOSASE"/>
    <property type="match status" value="1"/>
</dbReference>
<keyword evidence="1" id="KW-0175">Coiled coil</keyword>
<evidence type="ECO:0000313" key="3">
    <source>
        <dbReference type="EMBL" id="OBQ33672.1"/>
    </source>
</evidence>
<dbReference type="PANTHER" id="PTHR33803:SF3">
    <property type="entry name" value="BLL1974 PROTEIN"/>
    <property type="match status" value="1"/>
</dbReference>
<dbReference type="Proteomes" id="UP000092093">
    <property type="component" value="Unassembled WGS sequence"/>
</dbReference>
<name>A0A1B7W982_APHFL</name>
<comment type="caution">
    <text evidence="3">The sequence shown here is derived from an EMBL/GenBank/DDBJ whole genome shotgun (WGS) entry which is preliminary data.</text>
</comment>
<evidence type="ECO:0000256" key="1">
    <source>
        <dbReference type="SAM" id="Coils"/>
    </source>
</evidence>
<protein>
    <submittedName>
        <fullName evidence="3">Transposase</fullName>
    </submittedName>
</protein>
<feature type="non-terminal residue" evidence="3">
    <location>
        <position position="1"/>
    </location>
</feature>
<sequence>FGGQLDEENRWIEMSKMILWEEYEEEYAKNFTEKKGAPAKSFRMALGALIIKEISGKSDRETVEQIKENPYLQYFIEMESYSSKEAFNASMMVHFRKKIGMELINKINKEIEKKATGVASEKKENEGKLLLDATCTPADIKYPTDIGILNDAREKTEKIIDKLYEEIKEKRKEKPRTYREVARKEYLAIAKKRRVSKKERRKGTKKQLGYIKRNLSHIEKMIEEGAKLEKLTKKEQEELVTIGKVYEQQLEMYEKKTNKVENRIVSVSQPHVRPIVR</sequence>
<dbReference type="Pfam" id="PF05598">
    <property type="entry name" value="DUF772"/>
    <property type="match status" value="1"/>
</dbReference>
<evidence type="ECO:0000313" key="4">
    <source>
        <dbReference type="Proteomes" id="UP000092093"/>
    </source>
</evidence>
<accession>A0A1B7W982</accession>
<evidence type="ECO:0000259" key="2">
    <source>
        <dbReference type="Pfam" id="PF05598"/>
    </source>
</evidence>
<dbReference type="NCBIfam" id="NF033578">
    <property type="entry name" value="transpos_IS5_1"/>
    <property type="match status" value="1"/>
</dbReference>
<reference evidence="3 4" key="1">
    <citation type="submission" date="2015-09" db="EMBL/GenBank/DDBJ databases">
        <title>Aphanizomenon flos-aquae WA102.</title>
        <authorList>
            <person name="Driscoll C."/>
        </authorList>
    </citation>
    <scope>NUCLEOTIDE SEQUENCE [LARGE SCALE GENOMIC DNA]</scope>
    <source>
        <strain evidence="3">WA102</strain>
    </source>
</reference>